<dbReference type="EMBL" id="CP002628">
    <property type="protein sequence ID" value="AEB07199.1"/>
    <property type="molecule type" value="Genomic_DNA"/>
</dbReference>
<dbReference type="GO" id="GO:0005886">
    <property type="term" value="C:plasma membrane"/>
    <property type="evidence" value="ECO:0007669"/>
    <property type="project" value="UniProtKB-SubCell"/>
</dbReference>
<evidence type="ECO:0000313" key="9">
    <source>
        <dbReference type="Proteomes" id="UP000006851"/>
    </source>
</evidence>
<evidence type="ECO:0000256" key="2">
    <source>
        <dbReference type="ARBA" id="ARBA00022475"/>
    </source>
</evidence>
<feature type="transmembrane region" description="Helical" evidence="7">
    <location>
        <begin position="147"/>
        <end position="164"/>
    </location>
</feature>
<keyword evidence="9" id="KW-1185">Reference proteome</keyword>
<keyword evidence="2" id="KW-1003">Cell membrane</keyword>
<feature type="transmembrane region" description="Helical" evidence="7">
    <location>
        <begin position="285"/>
        <end position="302"/>
    </location>
</feature>
<dbReference type="Proteomes" id="UP000006851">
    <property type="component" value="Chromosome"/>
</dbReference>
<name>F2N816_CORGP</name>
<dbReference type="STRING" id="700015.Corgl_1091"/>
<dbReference type="KEGG" id="cgo:Corgl_1091"/>
<evidence type="ECO:0000256" key="3">
    <source>
        <dbReference type="ARBA" id="ARBA00022692"/>
    </source>
</evidence>
<feature type="region of interest" description="Disordered" evidence="6">
    <location>
        <begin position="375"/>
        <end position="426"/>
    </location>
</feature>
<protein>
    <recommendedName>
        <fullName evidence="10">Integral membrane protein</fullName>
    </recommendedName>
</protein>
<dbReference type="NCBIfam" id="TIGR00374">
    <property type="entry name" value="flippase-like domain"/>
    <property type="match status" value="1"/>
</dbReference>
<accession>F2N816</accession>
<evidence type="ECO:0000256" key="5">
    <source>
        <dbReference type="ARBA" id="ARBA00023136"/>
    </source>
</evidence>
<proteinExistence type="predicted"/>
<keyword evidence="5 7" id="KW-0472">Membrane</keyword>
<feature type="transmembrane region" description="Helical" evidence="7">
    <location>
        <begin position="31"/>
        <end position="51"/>
    </location>
</feature>
<dbReference type="AlphaFoldDB" id="F2N816"/>
<dbReference type="PANTHER" id="PTHR37693">
    <property type="entry name" value="PHOSPHATIDYLGLYCEROL LYSYLTRANSFERASE"/>
    <property type="match status" value="1"/>
</dbReference>
<evidence type="ECO:0000256" key="4">
    <source>
        <dbReference type="ARBA" id="ARBA00022989"/>
    </source>
</evidence>
<evidence type="ECO:0000256" key="6">
    <source>
        <dbReference type="SAM" id="MobiDB-lite"/>
    </source>
</evidence>
<reference evidence="9" key="1">
    <citation type="journal article" date="2013" name="Stand. Genomic Sci.">
        <title>Complete genome sequence of Coriobacterium glomerans type strain (PW2(T)) from the midgut of Pyrrhocoris apterus L. (red soldier bug).</title>
        <authorList>
            <person name="Stackebrandt E."/>
            <person name="Zeytun A."/>
            <person name="Lapidus A."/>
            <person name="Nolan M."/>
            <person name="Lucas S."/>
            <person name="Hammon N."/>
            <person name="Deshpande S."/>
            <person name="Cheng J.F."/>
            <person name="Tapia R."/>
            <person name="Goodwin L.A."/>
            <person name="Pitluck S."/>
            <person name="Liolios K."/>
            <person name="Pagani I."/>
            <person name="Ivanova N."/>
            <person name="Mavromatis K."/>
            <person name="Mikhailova N."/>
            <person name="Huntemann M."/>
            <person name="Pati A."/>
            <person name="Chen A."/>
            <person name="Palaniappan K."/>
            <person name="Chang Y.J."/>
            <person name="Land M."/>
            <person name="Hauser L."/>
            <person name="Rohde M."/>
            <person name="Pukall R."/>
            <person name="Goker M."/>
            <person name="Detter J.C."/>
            <person name="Woyke T."/>
            <person name="Bristow J."/>
            <person name="Eisen J.A."/>
            <person name="Markowitz V."/>
            <person name="Hugenholtz P."/>
            <person name="Kyrpides N.C."/>
            <person name="Klenk H.P."/>
        </authorList>
    </citation>
    <scope>NUCLEOTIDE SEQUENCE</scope>
    <source>
        <strain evidence="9">ATCC 49209 / DSM 20642 / JCM 10262 / PW2</strain>
    </source>
</reference>
<evidence type="ECO:0000256" key="1">
    <source>
        <dbReference type="ARBA" id="ARBA00004651"/>
    </source>
</evidence>
<dbReference type="RefSeq" id="WP_013708942.1">
    <property type="nucleotide sequence ID" value="NC_015389.1"/>
</dbReference>
<feature type="compositionally biased region" description="Basic and acidic residues" evidence="6">
    <location>
        <begin position="417"/>
        <end position="426"/>
    </location>
</feature>
<feature type="region of interest" description="Disordered" evidence="6">
    <location>
        <begin position="1"/>
        <end position="22"/>
    </location>
</feature>
<dbReference type="HOGENOM" id="CLU_039146_4_0_11"/>
<feature type="transmembrane region" description="Helical" evidence="7">
    <location>
        <begin position="63"/>
        <end position="90"/>
    </location>
</feature>
<evidence type="ECO:0000313" key="8">
    <source>
        <dbReference type="EMBL" id="AEB07199.1"/>
    </source>
</evidence>
<sequence>MSDSSKPSAPKPQVSVQASGRDERKSARRGAIFIGVALLAFVIYLLVSGQIAQFIEAMQTVRIPWLLVACLFMLLYLIFGIAAYAIAVWLDPDSPVGIRDLISVEASGIFFGNLTPMMMGSTPAQIYRLTKAGQNVGEAGAVQFTRFIVYQFGLVAWGAILLIARMPFFTARYGDMMLLCVFSFGGHVLVLLTIFAIALMPKTVTRVACWIIALMARVGVAEDKIENWREFVDEEIYSFSRKFKLAAGHTSSMLLTVVITLLQLAFFYLVPFFLMLAFGQHDIDFFSVMAAAAFVQLLSSAVPLPGGTGGAEGGFALFLGQFFGSAATAGYLLWRLITFIAPTIIAAPLLGLKSPHNASIHARWDRTIGRLLASRSSQRSGADEASGGRGVSTRGSHRPTGGITVSPEDLIRKRRTDGRDETGTQG</sequence>
<organism evidence="8 9">
    <name type="scientific">Coriobacterium glomerans (strain ATCC 49209 / DSM 20642 / JCM 10262 / PW2)</name>
    <dbReference type="NCBI Taxonomy" id="700015"/>
    <lineage>
        <taxon>Bacteria</taxon>
        <taxon>Bacillati</taxon>
        <taxon>Actinomycetota</taxon>
        <taxon>Coriobacteriia</taxon>
        <taxon>Coriobacteriales</taxon>
        <taxon>Coriobacteriaceae</taxon>
        <taxon>Coriobacterium</taxon>
    </lineage>
</organism>
<comment type="subcellular location">
    <subcellularLocation>
        <location evidence="1">Cell membrane</location>
        <topology evidence="1">Multi-pass membrane protein</topology>
    </subcellularLocation>
</comment>
<gene>
    <name evidence="8" type="ordered locus">Corgl_1091</name>
</gene>
<dbReference type="OrthoDB" id="3190851at2"/>
<dbReference type="Pfam" id="PF03706">
    <property type="entry name" value="LPG_synthase_TM"/>
    <property type="match status" value="1"/>
</dbReference>
<feature type="transmembrane region" description="Helical" evidence="7">
    <location>
        <begin position="176"/>
        <end position="200"/>
    </location>
</feature>
<dbReference type="PANTHER" id="PTHR37693:SF1">
    <property type="entry name" value="INTEGRAL MEMBRANE PROTEIN"/>
    <property type="match status" value="1"/>
</dbReference>
<dbReference type="InterPro" id="IPR022791">
    <property type="entry name" value="L-PG_synthase/AglD"/>
</dbReference>
<keyword evidence="3 7" id="KW-0812">Transmembrane</keyword>
<feature type="transmembrane region" description="Helical" evidence="7">
    <location>
        <begin position="253"/>
        <end position="278"/>
    </location>
</feature>
<evidence type="ECO:0008006" key="10">
    <source>
        <dbReference type="Google" id="ProtNLM"/>
    </source>
</evidence>
<evidence type="ECO:0000256" key="7">
    <source>
        <dbReference type="SAM" id="Phobius"/>
    </source>
</evidence>
<dbReference type="eggNOG" id="COG0392">
    <property type="taxonomic scope" value="Bacteria"/>
</dbReference>
<keyword evidence="4 7" id="KW-1133">Transmembrane helix</keyword>
<feature type="transmembrane region" description="Helical" evidence="7">
    <location>
        <begin position="314"/>
        <end position="334"/>
    </location>
</feature>